<dbReference type="Gene3D" id="3.40.1690.10">
    <property type="entry name" value="secretion proteins EscU"/>
    <property type="match status" value="1"/>
</dbReference>
<evidence type="ECO:0000256" key="9">
    <source>
        <dbReference type="ARBA" id="ARBA00022989"/>
    </source>
</evidence>
<keyword evidence="10 13" id="KW-0472">Membrane</keyword>
<dbReference type="GO" id="GO:0044780">
    <property type="term" value="P:bacterial-type flagellum assembly"/>
    <property type="evidence" value="ECO:0007669"/>
    <property type="project" value="InterPro"/>
</dbReference>
<name>A0A7C0Y5H2_DESA2</name>
<dbReference type="PANTHER" id="PTHR30531:SF12">
    <property type="entry name" value="FLAGELLAR BIOSYNTHETIC PROTEIN FLHB"/>
    <property type="match status" value="1"/>
</dbReference>
<dbReference type="GO" id="GO:0005886">
    <property type="term" value="C:plasma membrane"/>
    <property type="evidence" value="ECO:0007669"/>
    <property type="project" value="UniProtKB-SubCell"/>
</dbReference>
<keyword evidence="15" id="KW-0966">Cell projection</keyword>
<dbReference type="PRINTS" id="PR00950">
    <property type="entry name" value="TYPE3IMSPROT"/>
</dbReference>
<dbReference type="Proteomes" id="UP000886289">
    <property type="component" value="Unassembled WGS sequence"/>
</dbReference>
<evidence type="ECO:0000256" key="6">
    <source>
        <dbReference type="ARBA" id="ARBA00022692"/>
    </source>
</evidence>
<evidence type="ECO:0000256" key="10">
    <source>
        <dbReference type="ARBA" id="ARBA00023136"/>
    </source>
</evidence>
<evidence type="ECO:0000256" key="7">
    <source>
        <dbReference type="ARBA" id="ARBA00022795"/>
    </source>
</evidence>
<dbReference type="Pfam" id="PF01312">
    <property type="entry name" value="Bac_export_2"/>
    <property type="match status" value="1"/>
</dbReference>
<protein>
    <recommendedName>
        <fullName evidence="3 13">Flagellar biosynthetic protein FlhB</fullName>
    </recommendedName>
</protein>
<sequence>MIVPWFREEDKTEPATPKRREEARSKGQVARSQELPSAFIILGSTLVLYFCGNYMCRQLVCFSKEIFMEAGRFSLNDVNFLKISILSIKTISYIMCPLFVTLVIIGFSGNCLQTGFLFTTYPIIPDISRINPINGIKRLFSMSSFIELIKSLFKLLLIGFVTYRTIKAELPYLSMLSTTSYYEVFVYTAKITLKLCLQVGLIMCILAIADYCYQRYEYEEGLKMTKQEVKEEYKEREGDPKIKARLRSMQRQLARRRMLQEVPTADVVITNPTLIAVALKYTYGEMPAPQVVAKGAGFLAEKIKQIAITHNIMIVENKWLAQILYRTVNVGDFIPPKLYQAVAEVLAYVYQIKGRRIAV</sequence>
<comment type="caution">
    <text evidence="15">The sequence shown here is derived from an EMBL/GenBank/DDBJ whole genome shotgun (WGS) entry which is preliminary data.</text>
</comment>
<comment type="subcellular location">
    <subcellularLocation>
        <location evidence="1">Cell membrane</location>
        <topology evidence="1">Multi-pass membrane protein</topology>
    </subcellularLocation>
</comment>
<feature type="transmembrane region" description="Helical" evidence="13">
    <location>
        <begin position="101"/>
        <end position="124"/>
    </location>
</feature>
<reference evidence="15" key="1">
    <citation type="journal article" date="2020" name="mSystems">
        <title>Genome- and Community-Level Interaction Insights into Carbon Utilization and Element Cycling Functions of Hydrothermarchaeota in Hydrothermal Sediment.</title>
        <authorList>
            <person name="Zhou Z."/>
            <person name="Liu Y."/>
            <person name="Xu W."/>
            <person name="Pan J."/>
            <person name="Luo Z.H."/>
            <person name="Li M."/>
        </authorList>
    </citation>
    <scope>NUCLEOTIDE SEQUENCE [LARGE SCALE GENOMIC DNA]</scope>
    <source>
        <strain evidence="15">HyVt-233</strain>
    </source>
</reference>
<dbReference type="AlphaFoldDB" id="A0A7C0Y5H2"/>
<feature type="compositionally biased region" description="Basic and acidic residues" evidence="14">
    <location>
        <begin position="1"/>
        <end position="25"/>
    </location>
</feature>
<keyword evidence="7 13" id="KW-1005">Bacterial flagellum biogenesis</keyword>
<dbReference type="Gene3D" id="6.10.250.2080">
    <property type="match status" value="1"/>
</dbReference>
<evidence type="ECO:0000256" key="4">
    <source>
        <dbReference type="ARBA" id="ARBA00022448"/>
    </source>
</evidence>
<feature type="transmembrane region" description="Helical" evidence="13">
    <location>
        <begin position="145"/>
        <end position="166"/>
    </location>
</feature>
<proteinExistence type="inferred from homology"/>
<evidence type="ECO:0000256" key="5">
    <source>
        <dbReference type="ARBA" id="ARBA00022475"/>
    </source>
</evidence>
<keyword evidence="8 13" id="KW-0653">Protein transport</keyword>
<keyword evidence="11 13" id="KW-1006">Bacterial flagellum protein export</keyword>
<comment type="similarity">
    <text evidence="2 13">Belongs to the type III secretion exporter family.</text>
</comment>
<gene>
    <name evidence="13 15" type="primary">flhB</name>
    <name evidence="15" type="ORF">ENG63_08485</name>
</gene>
<evidence type="ECO:0000256" key="8">
    <source>
        <dbReference type="ARBA" id="ARBA00022927"/>
    </source>
</evidence>
<evidence type="ECO:0000313" key="15">
    <source>
        <dbReference type="EMBL" id="HDD44878.1"/>
    </source>
</evidence>
<comment type="function">
    <text evidence="12 13">Required for formation of the rod structure in the basal body of the flagellar apparatus. Together with FliI and FliH, may constitute the export apparatus of flagellin.</text>
</comment>
<dbReference type="SUPFAM" id="SSF160544">
    <property type="entry name" value="EscU C-terminal domain-like"/>
    <property type="match status" value="1"/>
</dbReference>
<feature type="region of interest" description="Disordered" evidence="14">
    <location>
        <begin position="1"/>
        <end position="29"/>
    </location>
</feature>
<accession>A0A7C0Y5H2</accession>
<evidence type="ECO:0000256" key="1">
    <source>
        <dbReference type="ARBA" id="ARBA00004651"/>
    </source>
</evidence>
<evidence type="ECO:0000256" key="12">
    <source>
        <dbReference type="ARBA" id="ARBA00025078"/>
    </source>
</evidence>
<evidence type="ECO:0000256" key="14">
    <source>
        <dbReference type="SAM" id="MobiDB-lite"/>
    </source>
</evidence>
<dbReference type="PANTHER" id="PTHR30531">
    <property type="entry name" value="FLAGELLAR BIOSYNTHETIC PROTEIN FLHB"/>
    <property type="match status" value="1"/>
</dbReference>
<evidence type="ECO:0000256" key="2">
    <source>
        <dbReference type="ARBA" id="ARBA00010690"/>
    </source>
</evidence>
<evidence type="ECO:0000256" key="13">
    <source>
        <dbReference type="RuleBase" id="RU364091"/>
    </source>
</evidence>
<evidence type="ECO:0000256" key="11">
    <source>
        <dbReference type="ARBA" id="ARBA00023225"/>
    </source>
</evidence>
<keyword evidence="15" id="KW-0969">Cilium</keyword>
<dbReference type="InterPro" id="IPR029025">
    <property type="entry name" value="T3SS_substrate_exporter_C"/>
</dbReference>
<dbReference type="EMBL" id="DRBS01000313">
    <property type="protein sequence ID" value="HDD44878.1"/>
    <property type="molecule type" value="Genomic_DNA"/>
</dbReference>
<organism evidence="15">
    <name type="scientific">Desulfofervidus auxilii</name>
    <dbReference type="NCBI Taxonomy" id="1621989"/>
    <lineage>
        <taxon>Bacteria</taxon>
        <taxon>Pseudomonadati</taxon>
        <taxon>Thermodesulfobacteriota</taxon>
        <taxon>Candidatus Desulfofervidia</taxon>
        <taxon>Candidatus Desulfofervidales</taxon>
        <taxon>Candidatus Desulfofervidaceae</taxon>
        <taxon>Candidatus Desulfofervidus</taxon>
    </lineage>
</organism>
<evidence type="ECO:0000256" key="3">
    <source>
        <dbReference type="ARBA" id="ARBA00021622"/>
    </source>
</evidence>
<keyword evidence="4 13" id="KW-0813">Transport</keyword>
<keyword evidence="9 13" id="KW-1133">Transmembrane helix</keyword>
<feature type="transmembrane region" description="Helical" evidence="13">
    <location>
        <begin position="191"/>
        <end position="213"/>
    </location>
</feature>
<dbReference type="GO" id="GO:0009306">
    <property type="term" value="P:protein secretion"/>
    <property type="evidence" value="ECO:0007669"/>
    <property type="project" value="InterPro"/>
</dbReference>
<comment type="caution">
    <text evidence="13">Lacks conserved residue(s) required for the propagation of feature annotation.</text>
</comment>
<dbReference type="InterPro" id="IPR006136">
    <property type="entry name" value="FlhB"/>
</dbReference>
<keyword evidence="15" id="KW-0282">Flagellum</keyword>
<dbReference type="InterPro" id="IPR006135">
    <property type="entry name" value="T3SS_substrate_exporter"/>
</dbReference>
<keyword evidence="5 13" id="KW-1003">Cell membrane</keyword>
<keyword evidence="6 13" id="KW-0812">Transmembrane</keyword>
<dbReference type="NCBIfam" id="TIGR00328">
    <property type="entry name" value="flhB"/>
    <property type="match status" value="1"/>
</dbReference>